<dbReference type="InterPro" id="IPR023457">
    <property type="entry name" value="Met-tRNA_synth_2"/>
</dbReference>
<dbReference type="GO" id="GO:0004825">
    <property type="term" value="F:methionine-tRNA ligase activity"/>
    <property type="evidence" value="ECO:0007669"/>
    <property type="project" value="UniProtKB-UniRule"/>
</dbReference>
<feature type="short sequence motif" description="'KMSKS' region" evidence="15">
    <location>
        <begin position="296"/>
        <end position="300"/>
    </location>
</feature>
<name>A0A6P1ZHN3_9BACT</name>
<evidence type="ECO:0000256" key="14">
    <source>
        <dbReference type="ARBA" id="ARBA00047364"/>
    </source>
</evidence>
<dbReference type="CDD" id="cd00814">
    <property type="entry name" value="MetRS_core"/>
    <property type="match status" value="1"/>
</dbReference>
<dbReference type="HAMAP" id="MF_01228">
    <property type="entry name" value="Met_tRNA_synth_type2"/>
    <property type="match status" value="1"/>
</dbReference>
<evidence type="ECO:0000256" key="4">
    <source>
        <dbReference type="ARBA" id="ARBA00022490"/>
    </source>
</evidence>
<comment type="caution">
    <text evidence="18">The sequence shown here is derived from an EMBL/GenBank/DDBJ whole genome shotgun (WGS) entry which is preliminary data.</text>
</comment>
<keyword evidence="13 15" id="KW-0030">Aminoacyl-tRNA synthetase</keyword>
<feature type="binding site" evidence="15">
    <location>
        <position position="146"/>
    </location>
    <ligand>
        <name>Zn(2+)</name>
        <dbReference type="ChEBI" id="CHEBI:29105"/>
    </ligand>
</feature>
<dbReference type="AlphaFoldDB" id="A0A6P1ZHN3"/>
<evidence type="ECO:0000256" key="1">
    <source>
        <dbReference type="ARBA" id="ARBA00003314"/>
    </source>
</evidence>
<dbReference type="OrthoDB" id="9810191at2"/>
<dbReference type="InterPro" id="IPR032678">
    <property type="entry name" value="tRNA-synt_1_cat_dom"/>
</dbReference>
<accession>A0A6P1ZHN3</accession>
<dbReference type="InterPro" id="IPR004495">
    <property type="entry name" value="Met-tRNA-synth_bsu_C"/>
</dbReference>
<feature type="region of interest" description="Disordered" evidence="16">
    <location>
        <begin position="510"/>
        <end position="541"/>
    </location>
</feature>
<comment type="cofactor">
    <cofactor evidence="15">
        <name>Zn(2+)</name>
        <dbReference type="ChEBI" id="CHEBI:29105"/>
    </cofactor>
    <text evidence="15">Binds 1 zinc ion per subunit.</text>
</comment>
<feature type="binding site" evidence="15">
    <location>
        <position position="126"/>
    </location>
    <ligand>
        <name>Zn(2+)</name>
        <dbReference type="ChEBI" id="CHEBI:29105"/>
    </ligand>
</feature>
<dbReference type="PANTHER" id="PTHR43326:SF1">
    <property type="entry name" value="METHIONINE--TRNA LIGASE, MITOCHONDRIAL"/>
    <property type="match status" value="1"/>
</dbReference>
<comment type="caution">
    <text evidence="15">Lacks conserved residue(s) required for the propagation of feature annotation.</text>
</comment>
<evidence type="ECO:0000256" key="12">
    <source>
        <dbReference type="ARBA" id="ARBA00022917"/>
    </source>
</evidence>
<evidence type="ECO:0000256" key="2">
    <source>
        <dbReference type="ARBA" id="ARBA00004496"/>
    </source>
</evidence>
<dbReference type="GO" id="GO:0046872">
    <property type="term" value="F:metal ion binding"/>
    <property type="evidence" value="ECO:0007669"/>
    <property type="project" value="UniProtKB-KW"/>
</dbReference>
<dbReference type="RefSeq" id="WP_144304855.1">
    <property type="nucleotide sequence ID" value="NZ_QMIF01000004.1"/>
</dbReference>
<dbReference type="NCBIfam" id="TIGR00398">
    <property type="entry name" value="metG"/>
    <property type="match status" value="1"/>
</dbReference>
<keyword evidence="11 15" id="KW-0694">RNA-binding</keyword>
<keyword evidence="12 15" id="KW-0648">Protein biosynthesis</keyword>
<comment type="similarity">
    <text evidence="15">Belongs to the class-I aminoacyl-tRNA synthetase family. MetG type 2A subfamily.</text>
</comment>
<dbReference type="EMBL" id="QMIF01000004">
    <property type="protein sequence ID" value="TVM34534.1"/>
    <property type="molecule type" value="Genomic_DNA"/>
</dbReference>
<dbReference type="Gene3D" id="2.40.50.140">
    <property type="entry name" value="Nucleic acid-binding proteins"/>
    <property type="match status" value="1"/>
</dbReference>
<comment type="function">
    <text evidence="1 15">Is required not only for elongation of protein synthesis but also for the initiation of all mRNA translation through initiator tRNA(fMet) aminoacylation.</text>
</comment>
<reference evidence="18 19" key="1">
    <citation type="submission" date="2018-06" db="EMBL/GenBank/DDBJ databases">
        <title>Complete genome of Desulfovibrio marinus P48SEP.</title>
        <authorList>
            <person name="Crispim J.S."/>
            <person name="Vidigal P.M.P."/>
            <person name="Silva L.C.F."/>
            <person name="Araujo L.C."/>
            <person name="Laguardia C.N."/>
            <person name="Dias R.S."/>
            <person name="Sousa M.P."/>
            <person name="Paula S.O."/>
            <person name="Silva C."/>
        </authorList>
    </citation>
    <scope>NUCLEOTIDE SEQUENCE [LARGE SCALE GENOMIC DNA]</scope>
    <source>
        <strain evidence="18 19">P48SEP</strain>
    </source>
</reference>
<dbReference type="Pfam" id="PF19303">
    <property type="entry name" value="Anticodon_3"/>
    <property type="match status" value="1"/>
</dbReference>
<dbReference type="GO" id="GO:0005524">
    <property type="term" value="F:ATP binding"/>
    <property type="evidence" value="ECO:0007669"/>
    <property type="project" value="UniProtKB-UniRule"/>
</dbReference>
<dbReference type="GO" id="GO:0000049">
    <property type="term" value="F:tRNA binding"/>
    <property type="evidence" value="ECO:0007669"/>
    <property type="project" value="UniProtKB-UniRule"/>
</dbReference>
<sequence>MERFYVTTPIYYVNAKPHLGHAYTTIVADCLNRFHKALGQETFFLTGTDEHGDKIVQAAEANGESPKAYVDRISGMFRDLYPSLGVEYDRFVRTTEPQHVGTVQTILQKVYDSGDIYFAEYTGLYCYGCERFYTEKELEDGLCPQHQKAPEEIKESNYFFRMSKYKDWLAEYIRANPQFIRPTRYAKEVLALLESGELEDLCISRPKHRLDWGIELPFDKDYVCYVWFDALINYLTGVDWPDGENFPKFWPGVQHFVAKDILKPHAVFWPTMLKAAGIDLYNSLNVHGYWLVDHTKMSKSLGNVISPLDMVERYGTSAFRYYLMREMHFGNDASFSEEGLVARLNADLANDLGNLFSRVLSMVHKYQGGTVPTPGAFTEEDEALMELGRESMQNFVQLFEHVEFSRALESLWEFVRAMNKYVDDMKPWALNKGGETERLGTVMYVLLEGMRKAAAFLWPVMPEACEQMLVQLQGAFDPMTLDLVQEATHWKGLAPGGELAKVSNLFPRVDWEKKQDEAPKPEPRQKKAKDRKESKKVDEKSAGDEGFIEFGDFQKLDLRVGTVTGGEKHPDADKLLRLDVDLGEMGKRQIIAGLAEFFTPEDLAGKQVVVVSNLKPRKLRGLESQGMILAVRTDQGMRLLTPTDSAPDGSRVS</sequence>
<dbReference type="EC" id="6.1.1.10" evidence="15"/>
<dbReference type="CDD" id="cd07957">
    <property type="entry name" value="Anticodon_Ia_Met"/>
    <property type="match status" value="1"/>
</dbReference>
<dbReference type="CDD" id="cd02800">
    <property type="entry name" value="tRNA_bind_EcMetRS_like"/>
    <property type="match status" value="1"/>
</dbReference>
<evidence type="ECO:0000256" key="7">
    <source>
        <dbReference type="ARBA" id="ARBA00022723"/>
    </source>
</evidence>
<dbReference type="InterPro" id="IPR009080">
    <property type="entry name" value="tRNAsynth_Ia_anticodon-bd"/>
</dbReference>
<keyword evidence="7 15" id="KW-0479">Metal-binding</keyword>
<evidence type="ECO:0000256" key="9">
    <source>
        <dbReference type="ARBA" id="ARBA00022833"/>
    </source>
</evidence>
<feature type="binding site" evidence="15">
    <location>
        <position position="143"/>
    </location>
    <ligand>
        <name>Zn(2+)</name>
        <dbReference type="ChEBI" id="CHEBI:29105"/>
    </ligand>
</feature>
<dbReference type="Proteomes" id="UP000434052">
    <property type="component" value="Unassembled WGS sequence"/>
</dbReference>
<feature type="short sequence motif" description="'HIGH' region" evidence="15">
    <location>
        <begin position="11"/>
        <end position="21"/>
    </location>
</feature>
<dbReference type="NCBIfam" id="NF008900">
    <property type="entry name" value="PRK12267.1"/>
    <property type="match status" value="1"/>
</dbReference>
<evidence type="ECO:0000313" key="19">
    <source>
        <dbReference type="Proteomes" id="UP000434052"/>
    </source>
</evidence>
<keyword evidence="9 15" id="KW-0862">Zinc</keyword>
<dbReference type="FunFam" id="2.40.50.140:FF:000042">
    <property type="entry name" value="Methionine--tRNA ligase"/>
    <property type="match status" value="1"/>
</dbReference>
<dbReference type="InterPro" id="IPR014758">
    <property type="entry name" value="Met-tRNA_synth"/>
</dbReference>
<dbReference type="Gene3D" id="3.40.50.620">
    <property type="entry name" value="HUPs"/>
    <property type="match status" value="1"/>
</dbReference>
<keyword evidence="5 15" id="KW-0820">tRNA-binding</keyword>
<dbReference type="PANTHER" id="PTHR43326">
    <property type="entry name" value="METHIONYL-TRNA SYNTHETASE"/>
    <property type="match status" value="1"/>
</dbReference>
<feature type="binding site" evidence="15">
    <location>
        <position position="129"/>
    </location>
    <ligand>
        <name>Zn(2+)</name>
        <dbReference type="ChEBI" id="CHEBI:29105"/>
    </ligand>
</feature>
<evidence type="ECO:0000256" key="16">
    <source>
        <dbReference type="SAM" id="MobiDB-lite"/>
    </source>
</evidence>
<evidence type="ECO:0000256" key="11">
    <source>
        <dbReference type="ARBA" id="ARBA00022884"/>
    </source>
</evidence>
<comment type="catalytic activity">
    <reaction evidence="14 15">
        <text>tRNA(Met) + L-methionine + ATP = L-methionyl-tRNA(Met) + AMP + diphosphate</text>
        <dbReference type="Rhea" id="RHEA:13481"/>
        <dbReference type="Rhea" id="RHEA-COMP:9667"/>
        <dbReference type="Rhea" id="RHEA-COMP:9698"/>
        <dbReference type="ChEBI" id="CHEBI:30616"/>
        <dbReference type="ChEBI" id="CHEBI:33019"/>
        <dbReference type="ChEBI" id="CHEBI:57844"/>
        <dbReference type="ChEBI" id="CHEBI:78442"/>
        <dbReference type="ChEBI" id="CHEBI:78530"/>
        <dbReference type="ChEBI" id="CHEBI:456215"/>
        <dbReference type="EC" id="6.1.1.10"/>
    </reaction>
</comment>
<dbReference type="InterPro" id="IPR033911">
    <property type="entry name" value="MetRS_core"/>
</dbReference>
<keyword evidence="10 15" id="KW-0067">ATP-binding</keyword>
<evidence type="ECO:0000256" key="8">
    <source>
        <dbReference type="ARBA" id="ARBA00022741"/>
    </source>
</evidence>
<organism evidence="18 19">
    <name type="scientific">Oceanidesulfovibrio marinus</name>
    <dbReference type="NCBI Taxonomy" id="370038"/>
    <lineage>
        <taxon>Bacteria</taxon>
        <taxon>Pseudomonadati</taxon>
        <taxon>Thermodesulfobacteriota</taxon>
        <taxon>Desulfovibrionia</taxon>
        <taxon>Desulfovibrionales</taxon>
        <taxon>Desulfovibrionaceae</taxon>
        <taxon>Oceanidesulfovibrio</taxon>
    </lineage>
</organism>
<evidence type="ECO:0000256" key="5">
    <source>
        <dbReference type="ARBA" id="ARBA00022555"/>
    </source>
</evidence>
<dbReference type="PROSITE" id="PS50886">
    <property type="entry name" value="TRBD"/>
    <property type="match status" value="1"/>
</dbReference>
<dbReference type="Gene3D" id="2.170.220.10">
    <property type="match status" value="1"/>
</dbReference>
<evidence type="ECO:0000256" key="3">
    <source>
        <dbReference type="ARBA" id="ARBA00011738"/>
    </source>
</evidence>
<dbReference type="Pfam" id="PF01588">
    <property type="entry name" value="tRNA_bind"/>
    <property type="match status" value="1"/>
</dbReference>
<dbReference type="PRINTS" id="PR01041">
    <property type="entry name" value="TRNASYNTHMET"/>
</dbReference>
<proteinExistence type="inferred from homology"/>
<evidence type="ECO:0000256" key="15">
    <source>
        <dbReference type="HAMAP-Rule" id="MF_01228"/>
    </source>
</evidence>
<dbReference type="SUPFAM" id="SSF47323">
    <property type="entry name" value="Anticodon-binding domain of a subclass of class I aminoacyl-tRNA synthetases"/>
    <property type="match status" value="1"/>
</dbReference>
<keyword evidence="6 15" id="KW-0436">Ligase</keyword>
<evidence type="ECO:0000313" key="18">
    <source>
        <dbReference type="EMBL" id="TVM34534.1"/>
    </source>
</evidence>
<protein>
    <recommendedName>
        <fullName evidence="15">Methionine--tRNA ligase</fullName>
        <ecNumber evidence="15">6.1.1.10</ecNumber>
    </recommendedName>
    <alternativeName>
        <fullName evidence="15">Methionyl-tRNA synthetase</fullName>
        <shortName evidence="15">MetRS</shortName>
    </alternativeName>
</protein>
<dbReference type="InterPro" id="IPR002547">
    <property type="entry name" value="tRNA-bd_dom"/>
</dbReference>
<dbReference type="NCBIfam" id="TIGR00399">
    <property type="entry name" value="metG_C_term"/>
    <property type="match status" value="1"/>
</dbReference>
<dbReference type="SUPFAM" id="SSF52374">
    <property type="entry name" value="Nucleotidylyl transferase"/>
    <property type="match status" value="1"/>
</dbReference>
<dbReference type="InterPro" id="IPR041872">
    <property type="entry name" value="Anticodon_Met"/>
</dbReference>
<gene>
    <name evidence="15" type="primary">metG</name>
    <name evidence="18" type="ORF">DQK91_08145</name>
</gene>
<dbReference type="GO" id="GO:0006431">
    <property type="term" value="P:methionyl-tRNA aminoacylation"/>
    <property type="evidence" value="ECO:0007669"/>
    <property type="project" value="UniProtKB-UniRule"/>
</dbReference>
<dbReference type="InterPro" id="IPR014729">
    <property type="entry name" value="Rossmann-like_a/b/a_fold"/>
</dbReference>
<comment type="subcellular location">
    <subcellularLocation>
        <location evidence="2 15">Cytoplasm</location>
    </subcellularLocation>
</comment>
<keyword evidence="8 15" id="KW-0547">Nucleotide-binding</keyword>
<comment type="subunit">
    <text evidence="3 15">Homodimer.</text>
</comment>
<dbReference type="Gene3D" id="1.10.730.10">
    <property type="entry name" value="Isoleucyl-tRNA Synthetase, Domain 1"/>
    <property type="match status" value="1"/>
</dbReference>
<evidence type="ECO:0000259" key="17">
    <source>
        <dbReference type="PROSITE" id="PS50886"/>
    </source>
</evidence>
<feature type="domain" description="TRNA-binding" evidence="17">
    <location>
        <begin position="552"/>
        <end position="653"/>
    </location>
</feature>
<dbReference type="Pfam" id="PF01406">
    <property type="entry name" value="tRNA-synt_1e"/>
    <property type="match status" value="1"/>
</dbReference>
<dbReference type="FunFam" id="2.170.220.10:FF:000003">
    <property type="entry name" value="Methionine--tRNA ligase"/>
    <property type="match status" value="1"/>
</dbReference>
<dbReference type="Pfam" id="PF09334">
    <property type="entry name" value="tRNA-synt_1g"/>
    <property type="match status" value="1"/>
</dbReference>
<evidence type="ECO:0000256" key="6">
    <source>
        <dbReference type="ARBA" id="ARBA00022598"/>
    </source>
</evidence>
<evidence type="ECO:0000256" key="13">
    <source>
        <dbReference type="ARBA" id="ARBA00023146"/>
    </source>
</evidence>
<dbReference type="InterPro" id="IPR015413">
    <property type="entry name" value="Methionyl/Leucyl_tRNA_Synth"/>
</dbReference>
<dbReference type="GO" id="GO:0005737">
    <property type="term" value="C:cytoplasm"/>
    <property type="evidence" value="ECO:0007669"/>
    <property type="project" value="UniProtKB-SubCell"/>
</dbReference>
<evidence type="ECO:0000256" key="10">
    <source>
        <dbReference type="ARBA" id="ARBA00022840"/>
    </source>
</evidence>
<dbReference type="SUPFAM" id="SSF50249">
    <property type="entry name" value="Nucleic acid-binding proteins"/>
    <property type="match status" value="1"/>
</dbReference>
<dbReference type="InterPro" id="IPR012340">
    <property type="entry name" value="NA-bd_OB-fold"/>
</dbReference>
<keyword evidence="4 15" id="KW-0963">Cytoplasm</keyword>